<evidence type="ECO:0000256" key="5">
    <source>
        <dbReference type="ARBA" id="ARBA00022884"/>
    </source>
</evidence>
<evidence type="ECO:0000256" key="6">
    <source>
        <dbReference type="HAMAP-Rule" id="MF_00564"/>
    </source>
</evidence>
<gene>
    <name evidence="6 9" type="primary">rph</name>
    <name evidence="9" type="ORF">CA12_42240</name>
</gene>
<dbReference type="NCBIfam" id="TIGR01966">
    <property type="entry name" value="RNasePH"/>
    <property type="match status" value="1"/>
</dbReference>
<dbReference type="InterPro" id="IPR050080">
    <property type="entry name" value="RNase_PH"/>
</dbReference>
<dbReference type="SUPFAM" id="SSF55666">
    <property type="entry name" value="Ribonuclease PH domain 2-like"/>
    <property type="match status" value="1"/>
</dbReference>
<evidence type="ECO:0000259" key="7">
    <source>
        <dbReference type="Pfam" id="PF01138"/>
    </source>
</evidence>
<evidence type="ECO:0000256" key="2">
    <source>
        <dbReference type="ARBA" id="ARBA00022552"/>
    </source>
</evidence>
<evidence type="ECO:0000256" key="1">
    <source>
        <dbReference type="ARBA" id="ARBA00006678"/>
    </source>
</evidence>
<organism evidence="9 10">
    <name type="scientific">Alienimonas californiensis</name>
    <dbReference type="NCBI Taxonomy" id="2527989"/>
    <lineage>
        <taxon>Bacteria</taxon>
        <taxon>Pseudomonadati</taxon>
        <taxon>Planctomycetota</taxon>
        <taxon>Planctomycetia</taxon>
        <taxon>Planctomycetales</taxon>
        <taxon>Planctomycetaceae</taxon>
        <taxon>Alienimonas</taxon>
    </lineage>
</organism>
<evidence type="ECO:0000313" key="9">
    <source>
        <dbReference type="EMBL" id="QDT18085.1"/>
    </source>
</evidence>
<dbReference type="InterPro" id="IPR027408">
    <property type="entry name" value="PNPase/RNase_PH_dom_sf"/>
</dbReference>
<keyword evidence="3 6" id="KW-0820">tRNA-binding</keyword>
<dbReference type="Gene3D" id="3.30.230.70">
    <property type="entry name" value="GHMP Kinase, N-terminal domain"/>
    <property type="match status" value="1"/>
</dbReference>
<dbReference type="Pfam" id="PF03725">
    <property type="entry name" value="RNase_PH_C"/>
    <property type="match status" value="1"/>
</dbReference>
<dbReference type="KEGG" id="acaf:CA12_42240"/>
<keyword evidence="2 6" id="KW-0698">rRNA processing</keyword>
<accession>A0A517PFE5</accession>
<comment type="subunit">
    <text evidence="6">Homohexameric ring arranged as a trimer of dimers.</text>
</comment>
<feature type="binding site" evidence="6">
    <location>
        <begin position="125"/>
        <end position="127"/>
    </location>
    <ligand>
        <name>phosphate</name>
        <dbReference type="ChEBI" id="CHEBI:43474"/>
        <note>substrate</note>
    </ligand>
</feature>
<protein>
    <recommendedName>
        <fullName evidence="6">Ribonuclease PH</fullName>
        <shortName evidence="6">RNase PH</shortName>
        <ecNumber evidence="6">2.7.7.56</ecNumber>
    </recommendedName>
    <alternativeName>
        <fullName evidence="6">tRNA nucleotidyltransferase</fullName>
    </alternativeName>
</protein>
<comment type="catalytic activity">
    <reaction evidence="6">
        <text>tRNA(n+1) + phosphate = tRNA(n) + a ribonucleoside 5'-diphosphate</text>
        <dbReference type="Rhea" id="RHEA:10628"/>
        <dbReference type="Rhea" id="RHEA-COMP:17343"/>
        <dbReference type="Rhea" id="RHEA-COMP:17344"/>
        <dbReference type="ChEBI" id="CHEBI:43474"/>
        <dbReference type="ChEBI" id="CHEBI:57930"/>
        <dbReference type="ChEBI" id="CHEBI:173114"/>
        <dbReference type="EC" id="2.7.7.56"/>
    </reaction>
</comment>
<dbReference type="InterPro" id="IPR020568">
    <property type="entry name" value="Ribosomal_Su5_D2-typ_SF"/>
</dbReference>
<dbReference type="Proteomes" id="UP000318741">
    <property type="component" value="Chromosome"/>
</dbReference>
<dbReference type="GO" id="GO:0008033">
    <property type="term" value="P:tRNA processing"/>
    <property type="evidence" value="ECO:0007669"/>
    <property type="project" value="UniProtKB-UniRule"/>
</dbReference>
<evidence type="ECO:0000313" key="10">
    <source>
        <dbReference type="Proteomes" id="UP000318741"/>
    </source>
</evidence>
<keyword evidence="6 9" id="KW-0548">Nucleotidyltransferase</keyword>
<evidence type="ECO:0000259" key="8">
    <source>
        <dbReference type="Pfam" id="PF03725"/>
    </source>
</evidence>
<comment type="function">
    <text evidence="6">Phosphorolytic 3'-5' exoribonuclease that plays an important role in tRNA 3'-end maturation. Removes nucleotide residues following the 3'-CCA terminus of tRNAs; can also add nucleotides to the ends of RNA molecules by using nucleoside diphosphates as substrates, but this may not be physiologically important. Probably plays a role in initiation of 16S rRNA degradation (leading to ribosome degradation) during starvation.</text>
</comment>
<dbReference type="RefSeq" id="WP_145361059.1">
    <property type="nucleotide sequence ID" value="NZ_CP036265.1"/>
</dbReference>
<dbReference type="GO" id="GO:0006364">
    <property type="term" value="P:rRNA processing"/>
    <property type="evidence" value="ECO:0007669"/>
    <property type="project" value="UniProtKB-KW"/>
</dbReference>
<dbReference type="InterPro" id="IPR001247">
    <property type="entry name" value="ExoRNase_PH_dom1"/>
</dbReference>
<dbReference type="AlphaFoldDB" id="A0A517PFE5"/>
<dbReference type="InterPro" id="IPR002381">
    <property type="entry name" value="RNase_PH_bac-type"/>
</dbReference>
<feature type="binding site" evidence="6">
    <location>
        <position position="87"/>
    </location>
    <ligand>
        <name>phosphate</name>
        <dbReference type="ChEBI" id="CHEBI:43474"/>
        <note>substrate</note>
    </ligand>
</feature>
<comment type="similarity">
    <text evidence="1 6">Belongs to the RNase PH family.</text>
</comment>
<sequence>MPRPSGREPGQLRELTVQRPFPSAAAGSVLIAAGDTVLLCTASVTEGVPPWRVNREDPARSKGWVTAEYAMHPGSTPGRKSRGTDGRATEIQRLIGRSLRAAVDFAALGNRTITVDCDVMQADGGTRTLAITGGFIALADAVASLGLDRAGLNGRGNGRPGGQVLTRSIAAVSVGVTSEGCVLDLDYAEDSRAAVDLNVVMTGGTTTPEGDTPGDYIEVQGTAEREPFPRPVLDELLDLAAAGCAGLTALQRELLGERFPG</sequence>
<dbReference type="InterPro" id="IPR018336">
    <property type="entry name" value="RNase_PH_CS"/>
</dbReference>
<evidence type="ECO:0000256" key="4">
    <source>
        <dbReference type="ARBA" id="ARBA00022694"/>
    </source>
</evidence>
<dbReference type="SUPFAM" id="SSF54211">
    <property type="entry name" value="Ribosomal protein S5 domain 2-like"/>
    <property type="match status" value="1"/>
</dbReference>
<dbReference type="EMBL" id="CP036265">
    <property type="protein sequence ID" value="QDT18085.1"/>
    <property type="molecule type" value="Genomic_DNA"/>
</dbReference>
<dbReference type="InterPro" id="IPR015847">
    <property type="entry name" value="ExoRNase_PH_dom2"/>
</dbReference>
<dbReference type="GO" id="GO:0009022">
    <property type="term" value="F:tRNA nucleotidyltransferase activity"/>
    <property type="evidence" value="ECO:0007669"/>
    <property type="project" value="UniProtKB-UniRule"/>
</dbReference>
<dbReference type="EC" id="2.7.7.56" evidence="6"/>
<dbReference type="Pfam" id="PF01138">
    <property type="entry name" value="RNase_PH"/>
    <property type="match status" value="1"/>
</dbReference>
<evidence type="ECO:0000256" key="3">
    <source>
        <dbReference type="ARBA" id="ARBA00022555"/>
    </source>
</evidence>
<dbReference type="InterPro" id="IPR036345">
    <property type="entry name" value="ExoRNase_PH_dom2_sf"/>
</dbReference>
<keyword evidence="10" id="KW-1185">Reference proteome</keyword>
<name>A0A517PFE5_9PLAN</name>
<proteinExistence type="inferred from homology"/>
<dbReference type="GO" id="GO:0000049">
    <property type="term" value="F:tRNA binding"/>
    <property type="evidence" value="ECO:0007669"/>
    <property type="project" value="UniProtKB-UniRule"/>
</dbReference>
<feature type="domain" description="Exoribonuclease phosphorolytic" evidence="7">
    <location>
        <begin position="11"/>
        <end position="141"/>
    </location>
</feature>
<dbReference type="PANTHER" id="PTHR11953:SF0">
    <property type="entry name" value="EXOSOME COMPLEX COMPONENT RRP41"/>
    <property type="match status" value="1"/>
</dbReference>
<dbReference type="GO" id="GO:0016075">
    <property type="term" value="P:rRNA catabolic process"/>
    <property type="evidence" value="ECO:0007669"/>
    <property type="project" value="UniProtKB-UniRule"/>
</dbReference>
<dbReference type="OrthoDB" id="9807456at2"/>
<dbReference type="PROSITE" id="PS01277">
    <property type="entry name" value="RIBONUCLEASE_PH"/>
    <property type="match status" value="1"/>
</dbReference>
<dbReference type="GO" id="GO:0000175">
    <property type="term" value="F:3'-5'-RNA exonuclease activity"/>
    <property type="evidence" value="ECO:0007669"/>
    <property type="project" value="UniProtKB-UniRule"/>
</dbReference>
<keyword evidence="5" id="KW-0694">RNA-binding</keyword>
<feature type="domain" description="Exoribonuclease phosphorolytic" evidence="8">
    <location>
        <begin position="169"/>
        <end position="241"/>
    </location>
</feature>
<keyword evidence="4 6" id="KW-0819">tRNA processing</keyword>
<dbReference type="HAMAP" id="MF_00564">
    <property type="entry name" value="RNase_PH"/>
    <property type="match status" value="1"/>
</dbReference>
<dbReference type="PANTHER" id="PTHR11953">
    <property type="entry name" value="EXOSOME COMPLEX COMPONENT"/>
    <property type="match status" value="1"/>
</dbReference>
<reference evidence="9 10" key="1">
    <citation type="submission" date="2019-02" db="EMBL/GenBank/DDBJ databases">
        <title>Deep-cultivation of Planctomycetes and their phenomic and genomic characterization uncovers novel biology.</title>
        <authorList>
            <person name="Wiegand S."/>
            <person name="Jogler M."/>
            <person name="Boedeker C."/>
            <person name="Pinto D."/>
            <person name="Vollmers J."/>
            <person name="Rivas-Marin E."/>
            <person name="Kohn T."/>
            <person name="Peeters S.H."/>
            <person name="Heuer A."/>
            <person name="Rast P."/>
            <person name="Oberbeckmann S."/>
            <person name="Bunk B."/>
            <person name="Jeske O."/>
            <person name="Meyerdierks A."/>
            <person name="Storesund J.E."/>
            <person name="Kallscheuer N."/>
            <person name="Luecker S."/>
            <person name="Lage O.M."/>
            <person name="Pohl T."/>
            <person name="Merkel B.J."/>
            <person name="Hornburger P."/>
            <person name="Mueller R.-W."/>
            <person name="Bruemmer F."/>
            <person name="Labrenz M."/>
            <person name="Spormann A.M."/>
            <person name="Op den Camp H."/>
            <person name="Overmann J."/>
            <person name="Amann R."/>
            <person name="Jetten M.S.M."/>
            <person name="Mascher T."/>
            <person name="Medema M.H."/>
            <person name="Devos D.P."/>
            <person name="Kaster A.-K."/>
            <person name="Ovreas L."/>
            <person name="Rohde M."/>
            <person name="Galperin M.Y."/>
            <person name="Jogler C."/>
        </authorList>
    </citation>
    <scope>NUCLEOTIDE SEQUENCE [LARGE SCALE GENOMIC DNA]</scope>
    <source>
        <strain evidence="9 10">CA12</strain>
    </source>
</reference>
<keyword evidence="6 9" id="KW-0808">Transferase</keyword>